<reference evidence="1" key="1">
    <citation type="submission" date="2022-12" db="EMBL/GenBank/DDBJ databases">
        <title>Genome assemblies of Blomia tropicalis.</title>
        <authorList>
            <person name="Cui Y."/>
        </authorList>
    </citation>
    <scope>NUCLEOTIDE SEQUENCE</scope>
    <source>
        <tissue evidence="1">Adult mites</tissue>
    </source>
</reference>
<dbReference type="AlphaFoldDB" id="A0A9Q0RPB5"/>
<feature type="non-terminal residue" evidence="1">
    <location>
        <position position="1"/>
    </location>
</feature>
<dbReference type="Proteomes" id="UP001142055">
    <property type="component" value="Chromosome 1"/>
</dbReference>
<evidence type="ECO:0000313" key="2">
    <source>
        <dbReference type="Proteomes" id="UP001142055"/>
    </source>
</evidence>
<organism evidence="1 2">
    <name type="scientific">Blomia tropicalis</name>
    <name type="common">Mite</name>
    <dbReference type="NCBI Taxonomy" id="40697"/>
    <lineage>
        <taxon>Eukaryota</taxon>
        <taxon>Metazoa</taxon>
        <taxon>Ecdysozoa</taxon>
        <taxon>Arthropoda</taxon>
        <taxon>Chelicerata</taxon>
        <taxon>Arachnida</taxon>
        <taxon>Acari</taxon>
        <taxon>Acariformes</taxon>
        <taxon>Sarcoptiformes</taxon>
        <taxon>Astigmata</taxon>
        <taxon>Glycyphagoidea</taxon>
        <taxon>Echimyopodidae</taxon>
        <taxon>Blomia</taxon>
    </lineage>
</organism>
<accession>A0A9Q0RPB5</accession>
<protein>
    <submittedName>
        <fullName evidence="1">Uncharacterized protein</fullName>
    </submittedName>
</protein>
<dbReference type="EMBL" id="JAPWDV010000001">
    <property type="protein sequence ID" value="KAJ6221634.1"/>
    <property type="molecule type" value="Genomic_DNA"/>
</dbReference>
<sequence>CFESRVKSIDFRLLSMGIPPAKSFIVHNMVIVDLNAIKISAAILNSIDYVVWRNKHRITEHTIHQTCVAD</sequence>
<proteinExistence type="predicted"/>
<keyword evidence="2" id="KW-1185">Reference proteome</keyword>
<gene>
    <name evidence="1" type="ORF">RDWZM_000179</name>
</gene>
<name>A0A9Q0RPB5_BLOTA</name>
<comment type="caution">
    <text evidence="1">The sequence shown here is derived from an EMBL/GenBank/DDBJ whole genome shotgun (WGS) entry which is preliminary data.</text>
</comment>
<evidence type="ECO:0000313" key="1">
    <source>
        <dbReference type="EMBL" id="KAJ6221634.1"/>
    </source>
</evidence>